<dbReference type="Proteomes" id="UP001596060">
    <property type="component" value="Unassembled WGS sequence"/>
</dbReference>
<evidence type="ECO:0000256" key="1">
    <source>
        <dbReference type="SAM" id="MobiDB-lite"/>
    </source>
</evidence>
<evidence type="ECO:0000313" key="2">
    <source>
        <dbReference type="EMBL" id="MFC5508371.1"/>
    </source>
</evidence>
<name>A0ABW0P6U8_9HYPH</name>
<dbReference type="RefSeq" id="WP_377817790.1">
    <property type="nucleotide sequence ID" value="NZ_JBHSLU010000087.1"/>
</dbReference>
<feature type="region of interest" description="Disordered" evidence="1">
    <location>
        <begin position="1"/>
        <end position="23"/>
    </location>
</feature>
<comment type="caution">
    <text evidence="2">The sequence shown here is derived from an EMBL/GenBank/DDBJ whole genome shotgun (WGS) entry which is preliminary data.</text>
</comment>
<keyword evidence="3" id="KW-1185">Reference proteome</keyword>
<dbReference type="EMBL" id="JBHSLU010000087">
    <property type="protein sequence ID" value="MFC5508371.1"/>
    <property type="molecule type" value="Genomic_DNA"/>
</dbReference>
<accession>A0ABW0P6U8</accession>
<sequence length="68" mass="7400">HTALQLRRSSLADAAPRARSIGGDRCSDAQIPHLIERGNCSSTHRSMNTSSFVDAVGQDIMLSFEIDE</sequence>
<feature type="non-terminal residue" evidence="2">
    <location>
        <position position="1"/>
    </location>
</feature>
<proteinExistence type="predicted"/>
<protein>
    <submittedName>
        <fullName evidence="2">Uncharacterized protein</fullName>
    </submittedName>
</protein>
<organism evidence="2 3">
    <name type="scientific">Bosea massiliensis</name>
    <dbReference type="NCBI Taxonomy" id="151419"/>
    <lineage>
        <taxon>Bacteria</taxon>
        <taxon>Pseudomonadati</taxon>
        <taxon>Pseudomonadota</taxon>
        <taxon>Alphaproteobacteria</taxon>
        <taxon>Hyphomicrobiales</taxon>
        <taxon>Boseaceae</taxon>
        <taxon>Bosea</taxon>
    </lineage>
</organism>
<reference evidence="3" key="1">
    <citation type="journal article" date="2019" name="Int. J. Syst. Evol. Microbiol.">
        <title>The Global Catalogue of Microorganisms (GCM) 10K type strain sequencing project: providing services to taxonomists for standard genome sequencing and annotation.</title>
        <authorList>
            <consortium name="The Broad Institute Genomics Platform"/>
            <consortium name="The Broad Institute Genome Sequencing Center for Infectious Disease"/>
            <person name="Wu L."/>
            <person name="Ma J."/>
        </authorList>
    </citation>
    <scope>NUCLEOTIDE SEQUENCE [LARGE SCALE GENOMIC DNA]</scope>
    <source>
        <strain evidence="3">CCUG 43117</strain>
    </source>
</reference>
<gene>
    <name evidence="2" type="ORF">ACFPN9_24300</name>
</gene>
<evidence type="ECO:0000313" key="3">
    <source>
        <dbReference type="Proteomes" id="UP001596060"/>
    </source>
</evidence>